<evidence type="ECO:0000256" key="2">
    <source>
        <dbReference type="ARBA" id="ARBA00006375"/>
    </source>
</evidence>
<evidence type="ECO:0000256" key="21">
    <source>
        <dbReference type="RuleBase" id="RU000488"/>
    </source>
</evidence>
<evidence type="ECO:0000256" key="8">
    <source>
        <dbReference type="ARBA" id="ARBA00023128"/>
    </source>
</evidence>
<comment type="function">
    <text evidence="13">Transports dicarboxylates across the inner membranes of mitochondria by a counter-exchange mechanism. Can transport 2-oxoadipate (2-oxohexanedioate), 2-oxoglutarate, adipate (hexanedioate), glutarate, and to a lesser extent, pimelate (heptanedioate), 2-oxopimelate (2-oxoheptanedioate), 2-aminoadipate (2-aminohexanedioate), oxaloacetate, and citrate. Plays a central role in catabolism of lysine, hydroxylysine, and tryptophan, by transporting common metabolite intermediates (such as 2-oxoadipate) into the mitochondria, where it is converted into acetyl-CoA and can enter the citric acid (TCA) cycle.</text>
</comment>
<dbReference type="PANTHER" id="PTHR46356:SF1">
    <property type="entry name" value="MITOCHONDRIAL 2-OXODICARBOXYLATE CARRIER"/>
    <property type="match status" value="1"/>
</dbReference>
<dbReference type="PANTHER" id="PTHR46356">
    <property type="entry name" value="MITOCHONDRIAL 2-OXODICARBOXYLATE CARRIER"/>
    <property type="match status" value="1"/>
</dbReference>
<dbReference type="Pfam" id="PF00153">
    <property type="entry name" value="Mito_carr"/>
    <property type="match status" value="1"/>
</dbReference>
<evidence type="ECO:0000256" key="13">
    <source>
        <dbReference type="ARBA" id="ARBA00046087"/>
    </source>
</evidence>
<proteinExistence type="inferred from homology"/>
<evidence type="ECO:0000256" key="15">
    <source>
        <dbReference type="ARBA" id="ARBA00048003"/>
    </source>
</evidence>
<keyword evidence="9 20" id="KW-0472">Membrane</keyword>
<reference evidence="22" key="1">
    <citation type="journal article" date="2016" name="Sci. Rep.">
        <title>Molecular characterization of firefly nuptial gifts: a multi-omics approach sheds light on postcopulatory sexual selection.</title>
        <authorList>
            <person name="Al-Wathiqui N."/>
            <person name="Fallon T.R."/>
            <person name="South A."/>
            <person name="Weng J.K."/>
            <person name="Lewis S.M."/>
        </authorList>
    </citation>
    <scope>NUCLEOTIDE SEQUENCE</scope>
</reference>
<comment type="catalytic activity">
    <reaction evidence="10">
        <text>2-oxoadipate(in) + 2-oxoglutarate(out) = 2-oxoadipate(out) + 2-oxoglutarate(in)</text>
        <dbReference type="Rhea" id="RHEA:71739"/>
        <dbReference type="ChEBI" id="CHEBI:16810"/>
        <dbReference type="ChEBI" id="CHEBI:57499"/>
    </reaction>
</comment>
<evidence type="ECO:0000256" key="16">
    <source>
        <dbReference type="ARBA" id="ARBA00048303"/>
    </source>
</evidence>
<evidence type="ECO:0000256" key="4">
    <source>
        <dbReference type="ARBA" id="ARBA00022692"/>
    </source>
</evidence>
<evidence type="ECO:0000313" key="22">
    <source>
        <dbReference type="EMBL" id="JAV53013.1"/>
    </source>
</evidence>
<evidence type="ECO:0000256" key="5">
    <source>
        <dbReference type="ARBA" id="ARBA00022737"/>
    </source>
</evidence>
<keyword evidence="3 21" id="KW-0813">Transport</keyword>
<evidence type="ECO:0000256" key="11">
    <source>
        <dbReference type="ARBA" id="ARBA00039747"/>
    </source>
</evidence>
<evidence type="ECO:0000256" key="17">
    <source>
        <dbReference type="ARBA" id="ARBA00048581"/>
    </source>
</evidence>
<dbReference type="Gene3D" id="1.50.40.10">
    <property type="entry name" value="Mitochondrial carrier domain"/>
    <property type="match status" value="1"/>
</dbReference>
<evidence type="ECO:0000256" key="20">
    <source>
        <dbReference type="PROSITE-ProRule" id="PRU00282"/>
    </source>
</evidence>
<comment type="similarity">
    <text evidence="2 21">Belongs to the mitochondrial carrier (TC 2.A.29) family.</text>
</comment>
<comment type="catalytic activity">
    <reaction evidence="15">
        <text>citrate(in) + 2-oxoglutarate(out) = citrate(out) + 2-oxoglutarate(in)</text>
        <dbReference type="Rhea" id="RHEA:71763"/>
        <dbReference type="ChEBI" id="CHEBI:16810"/>
        <dbReference type="ChEBI" id="CHEBI:16947"/>
    </reaction>
</comment>
<comment type="catalytic activity">
    <reaction evidence="16">
        <text>L-2-aminoadipate(in) + 2-oxoglutarate(out) = L-2-aminoadipate(out) + 2-oxoglutarate(in)</text>
        <dbReference type="Rhea" id="RHEA:71747"/>
        <dbReference type="ChEBI" id="CHEBI:16810"/>
        <dbReference type="ChEBI" id="CHEBI:58672"/>
    </reaction>
</comment>
<dbReference type="GO" id="GO:0005743">
    <property type="term" value="C:mitochondrial inner membrane"/>
    <property type="evidence" value="ECO:0007669"/>
    <property type="project" value="UniProtKB-SubCell"/>
</dbReference>
<evidence type="ECO:0000256" key="6">
    <source>
        <dbReference type="ARBA" id="ARBA00022792"/>
    </source>
</evidence>
<evidence type="ECO:0000256" key="10">
    <source>
        <dbReference type="ARBA" id="ARBA00036018"/>
    </source>
</evidence>
<feature type="repeat" description="Solcar" evidence="20">
    <location>
        <begin position="8"/>
        <end position="102"/>
    </location>
</feature>
<evidence type="ECO:0000256" key="14">
    <source>
        <dbReference type="ARBA" id="ARBA00047537"/>
    </source>
</evidence>
<dbReference type="InterPro" id="IPR051752">
    <property type="entry name" value="Mito_2-oxodicarb_carrier"/>
</dbReference>
<keyword evidence="8" id="KW-0496">Mitochondrion</keyword>
<name>A0A1Y1JV98_PHOPY</name>
<dbReference type="InterPro" id="IPR018108">
    <property type="entry name" value="MCP_transmembrane"/>
</dbReference>
<dbReference type="SUPFAM" id="SSF103506">
    <property type="entry name" value="Mitochondrial carrier"/>
    <property type="match status" value="1"/>
</dbReference>
<dbReference type="AlphaFoldDB" id="A0A1Y1JV98"/>
<comment type="subcellular location">
    <subcellularLocation>
        <location evidence="1">Mitochondrion inner membrane</location>
        <topology evidence="1">Multi-pass membrane protein</topology>
    </subcellularLocation>
</comment>
<keyword evidence="7" id="KW-1133">Transmembrane helix</keyword>
<organism evidence="22">
    <name type="scientific">Photinus pyralis</name>
    <name type="common">Common eastern firefly</name>
    <name type="synonym">Lampyris pyralis</name>
    <dbReference type="NCBI Taxonomy" id="7054"/>
    <lineage>
        <taxon>Eukaryota</taxon>
        <taxon>Metazoa</taxon>
        <taxon>Ecdysozoa</taxon>
        <taxon>Arthropoda</taxon>
        <taxon>Hexapoda</taxon>
        <taxon>Insecta</taxon>
        <taxon>Pterygota</taxon>
        <taxon>Neoptera</taxon>
        <taxon>Endopterygota</taxon>
        <taxon>Coleoptera</taxon>
        <taxon>Polyphaga</taxon>
        <taxon>Elateriformia</taxon>
        <taxon>Elateroidea</taxon>
        <taxon>Lampyridae</taxon>
        <taxon>Lampyrinae</taxon>
        <taxon>Photinus</taxon>
    </lineage>
</organism>
<evidence type="ECO:0000256" key="7">
    <source>
        <dbReference type="ARBA" id="ARBA00022989"/>
    </source>
</evidence>
<protein>
    <recommendedName>
        <fullName evidence="11">Mitochondrial 2-oxodicarboxylate carrier</fullName>
    </recommendedName>
    <alternativeName>
        <fullName evidence="12">Solute carrier family 25 member 21</fullName>
    </alternativeName>
</protein>
<evidence type="ECO:0000256" key="3">
    <source>
        <dbReference type="ARBA" id="ARBA00022448"/>
    </source>
</evidence>
<dbReference type="InterPro" id="IPR023395">
    <property type="entry name" value="MCP_dom_sf"/>
</dbReference>
<comment type="catalytic activity">
    <reaction evidence="19">
        <text>hexanedioate(in) + 2-oxoglutarate(out) = hexanedioate(out) + 2-oxoglutarate(in)</text>
        <dbReference type="Rhea" id="RHEA:71743"/>
        <dbReference type="ChEBI" id="CHEBI:16810"/>
        <dbReference type="ChEBI" id="CHEBI:17128"/>
    </reaction>
</comment>
<evidence type="ECO:0000256" key="18">
    <source>
        <dbReference type="ARBA" id="ARBA00048920"/>
    </source>
</evidence>
<comment type="catalytic activity">
    <reaction evidence="18">
        <text>glutarate(in) + 2-oxoglutarate(out) = glutarate(out) + 2-oxoglutarate(in)</text>
        <dbReference type="Rhea" id="RHEA:71751"/>
        <dbReference type="ChEBI" id="CHEBI:16810"/>
        <dbReference type="ChEBI" id="CHEBI:30921"/>
    </reaction>
</comment>
<comment type="catalytic activity">
    <reaction evidence="14">
        <text>heptanedioate(in) + 2-oxoglutarate(out) = heptanedioate(out) + 2-oxoglutarate(in)</text>
        <dbReference type="Rhea" id="RHEA:71759"/>
        <dbReference type="ChEBI" id="CHEBI:16810"/>
        <dbReference type="ChEBI" id="CHEBI:36165"/>
    </reaction>
</comment>
<accession>A0A1Y1JV98</accession>
<evidence type="ECO:0000256" key="12">
    <source>
        <dbReference type="ARBA" id="ARBA00041874"/>
    </source>
</evidence>
<evidence type="ECO:0000256" key="1">
    <source>
        <dbReference type="ARBA" id="ARBA00004448"/>
    </source>
</evidence>
<keyword evidence="6" id="KW-0999">Mitochondrion inner membrane</keyword>
<sequence length="116" mass="13075">MEIKKILKEAGIQIGAGGSAGFVEVCIMHPLDLIKTRLQIQSGKPTGKVSDPNRYSGIFDCIRKMYKYEGLTSFWKGIIPPILAETPKRAVKVNQRFLHLSSIKNCFYLIHPHPHL</sequence>
<keyword evidence="5" id="KW-0677">Repeat</keyword>
<dbReference type="PROSITE" id="PS50920">
    <property type="entry name" value="SOLCAR"/>
    <property type="match status" value="1"/>
</dbReference>
<keyword evidence="4 20" id="KW-0812">Transmembrane</keyword>
<dbReference type="EMBL" id="GEZM01100110">
    <property type="protein sequence ID" value="JAV53013.1"/>
    <property type="molecule type" value="Transcribed_RNA"/>
</dbReference>
<evidence type="ECO:0000256" key="9">
    <source>
        <dbReference type="ARBA" id="ARBA00023136"/>
    </source>
</evidence>
<comment type="catalytic activity">
    <reaction evidence="17">
        <text>2-oxoheptanedioate(in) + 2-oxoglutarate(out) = 2-oxoheptanedioate(out) + 2-oxoglutarate(in)</text>
        <dbReference type="Rhea" id="RHEA:71755"/>
        <dbReference type="ChEBI" id="CHEBI:16810"/>
        <dbReference type="ChEBI" id="CHEBI:72701"/>
    </reaction>
</comment>
<evidence type="ECO:0000256" key="19">
    <source>
        <dbReference type="ARBA" id="ARBA00048998"/>
    </source>
</evidence>